<keyword evidence="2" id="KW-0472">Membrane</keyword>
<dbReference type="InterPro" id="IPR018247">
    <property type="entry name" value="EF_Hand_1_Ca_BS"/>
</dbReference>
<feature type="chain" id="PRO_5002102124" evidence="3">
    <location>
        <begin position="21"/>
        <end position="341"/>
    </location>
</feature>
<organism evidence="5 6">
    <name type="scientific">Geoalkalibacter subterraneus</name>
    <dbReference type="NCBI Taxonomy" id="483547"/>
    <lineage>
        <taxon>Bacteria</taxon>
        <taxon>Pseudomonadati</taxon>
        <taxon>Thermodesulfobacteriota</taxon>
        <taxon>Desulfuromonadia</taxon>
        <taxon>Desulfuromonadales</taxon>
        <taxon>Geoalkalibacteraceae</taxon>
        <taxon>Geoalkalibacter</taxon>
    </lineage>
</organism>
<dbReference type="InterPro" id="IPR010177">
    <property type="entry name" value="Paired_CXXCH_1"/>
</dbReference>
<gene>
    <name evidence="5" type="ORF">GSUB_14310</name>
</gene>
<evidence type="ECO:0000259" key="4">
    <source>
        <dbReference type="PROSITE" id="PS50222"/>
    </source>
</evidence>
<dbReference type="PROSITE" id="PS00018">
    <property type="entry name" value="EF_HAND_1"/>
    <property type="match status" value="1"/>
</dbReference>
<sequence>MRLLTLTASLSLFLVSGVQAMETEDCLMCHGDADMVGEALAIDGAKFEATLHAYMGCTSCHSGVSDSHPDDGIALSKVNCSECHFDVEQEYNSGVHAGMAGCNDCHDPHAALAPTEVSGYDMNAMCADCHMISNTIDSHERWLPQAGLHIEAVPCITCHTGSEDVVITWYLVKQKKAYGDFVLVPPEELNKLAGEEDVTRLIDADGDGVVTLDELKAFNRNRDYRDLHMVGMMTPEKVSHDFQILDNRWDCTFCHASGPEAMQVSFVAFPRPDGSMERIDVEKGAVLDALYGTPNFYMMGATRNKTMNIIGALIIAGGLVMPIGHGTMRFLTRKNRQGGGH</sequence>
<dbReference type="PROSITE" id="PS50222">
    <property type="entry name" value="EF_HAND_2"/>
    <property type="match status" value="1"/>
</dbReference>
<dbReference type="InterPro" id="IPR002048">
    <property type="entry name" value="EF_hand_dom"/>
</dbReference>
<dbReference type="KEGG" id="gsb:GSUB_14310"/>
<accession>A0A0B5FTQ7</accession>
<protein>
    <submittedName>
        <fullName evidence="5">Cytochrome C</fullName>
    </submittedName>
</protein>
<dbReference type="PANTHER" id="PTHR35038:SF8">
    <property type="entry name" value="C-TYPE POLYHEME CYTOCHROME OMCC"/>
    <property type="match status" value="1"/>
</dbReference>
<dbReference type="AlphaFoldDB" id="A0A0B5FTQ7"/>
<evidence type="ECO:0000256" key="1">
    <source>
        <dbReference type="ARBA" id="ARBA00022729"/>
    </source>
</evidence>
<dbReference type="STRING" id="483547.GSUB_14310"/>
<dbReference type="Proteomes" id="UP000035036">
    <property type="component" value="Chromosome"/>
</dbReference>
<proteinExistence type="predicted"/>
<evidence type="ECO:0000313" key="6">
    <source>
        <dbReference type="Proteomes" id="UP000035036"/>
    </source>
</evidence>
<keyword evidence="2" id="KW-1133">Transmembrane helix</keyword>
<dbReference type="InterPro" id="IPR036280">
    <property type="entry name" value="Multihaem_cyt_sf"/>
</dbReference>
<keyword evidence="6" id="KW-1185">Reference proteome</keyword>
<feature type="domain" description="EF-hand" evidence="4">
    <location>
        <begin position="200"/>
        <end position="225"/>
    </location>
</feature>
<dbReference type="Gene3D" id="1.10.1130.10">
    <property type="entry name" value="Flavocytochrome C3, Chain A"/>
    <property type="match status" value="2"/>
</dbReference>
<dbReference type="GO" id="GO:0005509">
    <property type="term" value="F:calcium ion binding"/>
    <property type="evidence" value="ECO:0007669"/>
    <property type="project" value="InterPro"/>
</dbReference>
<evidence type="ECO:0000256" key="2">
    <source>
        <dbReference type="SAM" id="Phobius"/>
    </source>
</evidence>
<feature type="signal peptide" evidence="3">
    <location>
        <begin position="1"/>
        <end position="20"/>
    </location>
</feature>
<dbReference type="EMBL" id="CP010311">
    <property type="protein sequence ID" value="AJF08064.1"/>
    <property type="molecule type" value="Genomic_DNA"/>
</dbReference>
<dbReference type="PANTHER" id="PTHR35038">
    <property type="entry name" value="DISSIMILATORY SULFITE REDUCTASE SIRA"/>
    <property type="match status" value="1"/>
</dbReference>
<dbReference type="CDD" id="cd08168">
    <property type="entry name" value="Cytochrom_C3"/>
    <property type="match status" value="1"/>
</dbReference>
<reference evidence="5 6" key="1">
    <citation type="journal article" date="2015" name="Genome Announc.">
        <title>Genomes of Geoalkalibacter ferrihydriticus Z-0531T and Geoalkalibacter subterraneus Red1T, Two Haloalkaliphilic Metal-Reducing Deltaproteobacteria.</title>
        <authorList>
            <person name="Badalamenti J.P."/>
            <person name="Krajmalnik-Brown R."/>
            <person name="Torres C.I."/>
            <person name="Bond D.R."/>
        </authorList>
    </citation>
    <scope>NUCLEOTIDE SEQUENCE [LARGE SCALE GENOMIC DNA]</scope>
    <source>
        <strain evidence="5 6">Red1</strain>
    </source>
</reference>
<feature type="transmembrane region" description="Helical" evidence="2">
    <location>
        <begin position="309"/>
        <end position="331"/>
    </location>
</feature>
<keyword evidence="2" id="KW-0812">Transmembrane</keyword>
<dbReference type="HOGENOM" id="CLU_771076_0_0_7"/>
<dbReference type="GO" id="GO:0016491">
    <property type="term" value="F:oxidoreductase activity"/>
    <property type="evidence" value="ECO:0007669"/>
    <property type="project" value="TreeGrafter"/>
</dbReference>
<name>A0A0B5FTQ7_9BACT</name>
<dbReference type="InterPro" id="IPR051829">
    <property type="entry name" value="Multiheme_Cytochr_ET"/>
</dbReference>
<dbReference type="Pfam" id="PF09699">
    <property type="entry name" value="Paired_CXXCH_1"/>
    <property type="match status" value="1"/>
</dbReference>
<evidence type="ECO:0000256" key="3">
    <source>
        <dbReference type="SAM" id="SignalP"/>
    </source>
</evidence>
<evidence type="ECO:0000313" key="5">
    <source>
        <dbReference type="EMBL" id="AJF08064.1"/>
    </source>
</evidence>
<keyword evidence="1 3" id="KW-0732">Signal</keyword>
<dbReference type="SUPFAM" id="SSF48695">
    <property type="entry name" value="Multiheme cytochromes"/>
    <property type="match status" value="1"/>
</dbReference>